<dbReference type="Pfam" id="PF00881">
    <property type="entry name" value="Nitroreductase"/>
    <property type="match status" value="1"/>
</dbReference>
<dbReference type="AlphaFoldDB" id="A0A1Q8VPE4"/>
<sequence>MAVVSPVPVPGPVPGESVLTESDASLLFSGARTAYTFTDEPVTGAQLRAIHDLAKWAPTAVNAQPLRVVAIQSAAARERLLPCLPSGNREQAAGAPLTLVCAADRSFVGSLPRLHPRAERYQRLLEDGGAEMRARWARASALIQTAYVIQAIRAVGLAAGPMNGDDAEALATEFFAGQDVEVLLVINVGHPGPDAYQERNPRLPFDEVYQVL</sequence>
<dbReference type="Gene3D" id="3.40.109.10">
    <property type="entry name" value="NADH Oxidase"/>
    <property type="match status" value="1"/>
</dbReference>
<dbReference type="SUPFAM" id="SSF55469">
    <property type="entry name" value="FMN-dependent nitroreductase-like"/>
    <property type="match status" value="1"/>
</dbReference>
<protein>
    <submittedName>
        <fullName evidence="2">Malonic semialdehyde reductase</fullName>
    </submittedName>
</protein>
<dbReference type="PANTHER" id="PTHR43543:SF1">
    <property type="entry name" value="MALONIC SEMIALDEHYDE REDUCTASE RUTE-RELATED"/>
    <property type="match status" value="1"/>
</dbReference>
<dbReference type="InterPro" id="IPR029479">
    <property type="entry name" value="Nitroreductase"/>
</dbReference>
<dbReference type="OrthoDB" id="9784375at2"/>
<reference evidence="2 3" key="1">
    <citation type="submission" date="2016-12" db="EMBL/GenBank/DDBJ databases">
        <title>Genomic comparison of strains in the 'Actinomyces naeslundii' group.</title>
        <authorList>
            <person name="Mughal S.R."/>
            <person name="Do T."/>
            <person name="Gilbert S.C."/>
            <person name="Witherden E.A."/>
            <person name="Didelot X."/>
            <person name="Beighton D."/>
        </authorList>
    </citation>
    <scope>NUCLEOTIDE SEQUENCE [LARGE SCALE GENOMIC DNA]</scope>
    <source>
        <strain evidence="2 3">P6N</strain>
    </source>
</reference>
<comment type="caution">
    <text evidence="2">The sequence shown here is derived from an EMBL/GenBank/DDBJ whole genome shotgun (WGS) entry which is preliminary data.</text>
</comment>
<dbReference type="InterPro" id="IPR050461">
    <property type="entry name" value="Nitroreductase_HadB/RutE"/>
</dbReference>
<evidence type="ECO:0000313" key="3">
    <source>
        <dbReference type="Proteomes" id="UP000186394"/>
    </source>
</evidence>
<dbReference type="RefSeq" id="WP_075417784.1">
    <property type="nucleotide sequence ID" value="NZ_MSKL01000010.1"/>
</dbReference>
<dbReference type="EMBL" id="MSKL01000010">
    <property type="protein sequence ID" value="OLO49972.1"/>
    <property type="molecule type" value="Genomic_DNA"/>
</dbReference>
<evidence type="ECO:0000313" key="2">
    <source>
        <dbReference type="EMBL" id="OLO49972.1"/>
    </source>
</evidence>
<proteinExistence type="predicted"/>
<organism evidence="2 3">
    <name type="scientific">Actinomyces oris</name>
    <dbReference type="NCBI Taxonomy" id="544580"/>
    <lineage>
        <taxon>Bacteria</taxon>
        <taxon>Bacillati</taxon>
        <taxon>Actinomycetota</taxon>
        <taxon>Actinomycetes</taxon>
        <taxon>Actinomycetales</taxon>
        <taxon>Actinomycetaceae</taxon>
        <taxon>Actinomyces</taxon>
    </lineage>
</organism>
<feature type="domain" description="Nitroreductase" evidence="1">
    <location>
        <begin position="32"/>
        <end position="190"/>
    </location>
</feature>
<dbReference type="PANTHER" id="PTHR43543">
    <property type="entry name" value="MALONIC SEMIALDEHYDE REDUCTASE RUTE-RELATED"/>
    <property type="match status" value="1"/>
</dbReference>
<dbReference type="Proteomes" id="UP000186394">
    <property type="component" value="Unassembled WGS sequence"/>
</dbReference>
<name>A0A1Q8VPE4_9ACTO</name>
<accession>A0A1Q8VPE4</accession>
<evidence type="ECO:0000259" key="1">
    <source>
        <dbReference type="Pfam" id="PF00881"/>
    </source>
</evidence>
<dbReference type="GO" id="GO:0016491">
    <property type="term" value="F:oxidoreductase activity"/>
    <property type="evidence" value="ECO:0007669"/>
    <property type="project" value="InterPro"/>
</dbReference>
<dbReference type="InterPro" id="IPR000415">
    <property type="entry name" value="Nitroreductase-like"/>
</dbReference>
<gene>
    <name evidence="2" type="ORF">BKH28_05115</name>
</gene>
<dbReference type="NCBIfam" id="NF003768">
    <property type="entry name" value="PRK05365.1"/>
    <property type="match status" value="1"/>
</dbReference>